<feature type="DNA-binding region" description="H-T-H motif" evidence="4">
    <location>
        <begin position="40"/>
        <end position="59"/>
    </location>
</feature>
<evidence type="ECO:0000256" key="4">
    <source>
        <dbReference type="PROSITE-ProRule" id="PRU00335"/>
    </source>
</evidence>
<dbReference type="PANTHER" id="PTHR30055:SF234">
    <property type="entry name" value="HTH-TYPE TRANSCRIPTIONAL REGULATOR BETI"/>
    <property type="match status" value="1"/>
</dbReference>
<dbReference type="EMBL" id="FZNP01000004">
    <property type="protein sequence ID" value="SNR55035.1"/>
    <property type="molecule type" value="Genomic_DNA"/>
</dbReference>
<reference evidence="7" key="1">
    <citation type="submission" date="2017-06" db="EMBL/GenBank/DDBJ databases">
        <authorList>
            <person name="Varghese N."/>
            <person name="Submissions S."/>
        </authorList>
    </citation>
    <scope>NUCLEOTIDE SEQUENCE [LARGE SCALE GENOMIC DNA]</scope>
    <source>
        <strain evidence="7">DSM 44485</strain>
    </source>
</reference>
<dbReference type="GO" id="GO:0003700">
    <property type="term" value="F:DNA-binding transcription factor activity"/>
    <property type="evidence" value="ECO:0007669"/>
    <property type="project" value="TreeGrafter"/>
</dbReference>
<keyword evidence="3" id="KW-0804">Transcription</keyword>
<organism evidence="6 7">
    <name type="scientific">Actinomadura mexicana</name>
    <dbReference type="NCBI Taxonomy" id="134959"/>
    <lineage>
        <taxon>Bacteria</taxon>
        <taxon>Bacillati</taxon>
        <taxon>Actinomycetota</taxon>
        <taxon>Actinomycetes</taxon>
        <taxon>Streptosporangiales</taxon>
        <taxon>Thermomonosporaceae</taxon>
        <taxon>Actinomadura</taxon>
    </lineage>
</organism>
<dbReference type="InterPro" id="IPR049445">
    <property type="entry name" value="TetR_SbtR-like_C"/>
</dbReference>
<dbReference type="SUPFAM" id="SSF46689">
    <property type="entry name" value="Homeodomain-like"/>
    <property type="match status" value="1"/>
</dbReference>
<dbReference type="GO" id="GO:0000976">
    <property type="term" value="F:transcription cis-regulatory region binding"/>
    <property type="evidence" value="ECO:0007669"/>
    <property type="project" value="TreeGrafter"/>
</dbReference>
<dbReference type="RefSeq" id="WP_089311722.1">
    <property type="nucleotide sequence ID" value="NZ_FZNP01000004.1"/>
</dbReference>
<keyword evidence="1" id="KW-0805">Transcription regulation</keyword>
<protein>
    <submittedName>
        <fullName evidence="6">Transcriptional regulator, TetR family</fullName>
    </submittedName>
</protein>
<dbReference type="Pfam" id="PF00440">
    <property type="entry name" value="TetR_N"/>
    <property type="match status" value="1"/>
</dbReference>
<feature type="domain" description="HTH tetR-type" evidence="5">
    <location>
        <begin position="18"/>
        <end position="77"/>
    </location>
</feature>
<dbReference type="AlphaFoldDB" id="A0A238X7L0"/>
<dbReference type="InterPro" id="IPR009057">
    <property type="entry name" value="Homeodomain-like_sf"/>
</dbReference>
<evidence type="ECO:0000256" key="2">
    <source>
        <dbReference type="ARBA" id="ARBA00023125"/>
    </source>
</evidence>
<dbReference type="InterPro" id="IPR036271">
    <property type="entry name" value="Tet_transcr_reg_TetR-rel_C_sf"/>
</dbReference>
<dbReference type="OrthoDB" id="3295174at2"/>
<keyword evidence="7" id="KW-1185">Reference proteome</keyword>
<evidence type="ECO:0000256" key="3">
    <source>
        <dbReference type="ARBA" id="ARBA00023163"/>
    </source>
</evidence>
<dbReference type="InterPro" id="IPR001647">
    <property type="entry name" value="HTH_TetR"/>
</dbReference>
<dbReference type="Gene3D" id="1.10.357.10">
    <property type="entry name" value="Tetracycline Repressor, domain 2"/>
    <property type="match status" value="1"/>
</dbReference>
<sequence length="193" mass="20311">MPQDADTPPGQQLRADARRNIGRIVAAAEALIAERGAEASLEEIARRAGVGSATLHRHFPTRWALLEAVFRDRVAALCAQAEALATTADPGEALFTWLRAVGAHAAANRGLSASLTRDGGDPTLGGTCHEMIVNAGERLLTRARAADAVRPEITIVHLLKLVGAISLASEREADGPSEADHLLAIAIDGVRPR</sequence>
<evidence type="ECO:0000313" key="7">
    <source>
        <dbReference type="Proteomes" id="UP000198420"/>
    </source>
</evidence>
<name>A0A238X7L0_9ACTN</name>
<proteinExistence type="predicted"/>
<dbReference type="Proteomes" id="UP000198420">
    <property type="component" value="Unassembled WGS sequence"/>
</dbReference>
<dbReference type="PANTHER" id="PTHR30055">
    <property type="entry name" value="HTH-TYPE TRANSCRIPTIONAL REGULATOR RUTR"/>
    <property type="match status" value="1"/>
</dbReference>
<gene>
    <name evidence="6" type="ORF">SAMN06265355_10462</name>
</gene>
<dbReference type="SUPFAM" id="SSF48498">
    <property type="entry name" value="Tetracyclin repressor-like, C-terminal domain"/>
    <property type="match status" value="1"/>
</dbReference>
<dbReference type="PROSITE" id="PS50977">
    <property type="entry name" value="HTH_TETR_2"/>
    <property type="match status" value="1"/>
</dbReference>
<keyword evidence="2 4" id="KW-0238">DNA-binding</keyword>
<evidence type="ECO:0000313" key="6">
    <source>
        <dbReference type="EMBL" id="SNR55035.1"/>
    </source>
</evidence>
<evidence type="ECO:0000256" key="1">
    <source>
        <dbReference type="ARBA" id="ARBA00023015"/>
    </source>
</evidence>
<evidence type="ECO:0000259" key="5">
    <source>
        <dbReference type="PROSITE" id="PS50977"/>
    </source>
</evidence>
<accession>A0A238X7L0</accession>
<dbReference type="PRINTS" id="PR00455">
    <property type="entry name" value="HTHTETR"/>
</dbReference>
<dbReference type="InterPro" id="IPR050109">
    <property type="entry name" value="HTH-type_TetR-like_transc_reg"/>
</dbReference>
<dbReference type="Pfam" id="PF21597">
    <property type="entry name" value="TetR_C_43"/>
    <property type="match status" value="1"/>
</dbReference>